<keyword evidence="1" id="KW-0472">Membrane</keyword>
<keyword evidence="1" id="KW-1133">Transmembrane helix</keyword>
<dbReference type="EMBL" id="ATJV01000070">
    <property type="protein sequence ID" value="EPZ14727.1"/>
    <property type="molecule type" value="Genomic_DNA"/>
</dbReference>
<dbReference type="InterPro" id="IPR025489">
    <property type="entry name" value="DUF4381"/>
</dbReference>
<dbReference type="Proteomes" id="UP000015455">
    <property type="component" value="Unassembled WGS sequence"/>
</dbReference>
<protein>
    <recommendedName>
        <fullName evidence="4">DUF4381 domain-containing protein</fullName>
    </recommendedName>
</protein>
<dbReference type="eggNOG" id="COG2304">
    <property type="taxonomic scope" value="Bacteria"/>
</dbReference>
<feature type="transmembrane region" description="Helical" evidence="1">
    <location>
        <begin position="20"/>
        <end position="39"/>
    </location>
</feature>
<evidence type="ECO:0008006" key="4">
    <source>
        <dbReference type="Google" id="ProtNLM"/>
    </source>
</evidence>
<dbReference type="STRING" id="1348657.M622_04555"/>
<dbReference type="PATRIC" id="fig|1348657.5.peg.2667"/>
<organism evidence="2 3">
    <name type="scientific">Thauera terpenica 58Eu</name>
    <dbReference type="NCBI Taxonomy" id="1348657"/>
    <lineage>
        <taxon>Bacteria</taxon>
        <taxon>Pseudomonadati</taxon>
        <taxon>Pseudomonadota</taxon>
        <taxon>Betaproteobacteria</taxon>
        <taxon>Rhodocyclales</taxon>
        <taxon>Zoogloeaceae</taxon>
        <taxon>Thauera</taxon>
    </lineage>
</organism>
<dbReference type="Pfam" id="PF14316">
    <property type="entry name" value="DUF4381"/>
    <property type="match status" value="1"/>
</dbReference>
<comment type="caution">
    <text evidence="2">The sequence shown here is derived from an EMBL/GenBank/DDBJ whole genome shotgun (WGS) entry which is preliminary data.</text>
</comment>
<gene>
    <name evidence="2" type="ORF">M622_04555</name>
</gene>
<sequence length="183" mass="20427">MLEQLHPLLLPPPPAWTPQTPAWGVLTVLGLMALLWAAWRSGQRWRAARFRRLALAELERLRAELHSSQPAATRVAAARQLPALVRRLALAHAARQEVASLQGPAWCIWLDQTLERNPDHKPALSASAPPQAFTQGVGQHLGAWAYLPPAQLPWDTLPALFDLLEHWIRQHRVPGTAPVQKLK</sequence>
<reference evidence="2 3" key="1">
    <citation type="submission" date="2013-06" db="EMBL/GenBank/DDBJ databases">
        <title>Draft genome sequence of Thauera terpenica.</title>
        <authorList>
            <person name="Liu B."/>
            <person name="Frostegard A.H."/>
            <person name="Shapleigh J.P."/>
        </authorList>
    </citation>
    <scope>NUCLEOTIDE SEQUENCE [LARGE SCALE GENOMIC DNA]</scope>
    <source>
        <strain evidence="2 3">58Eu</strain>
    </source>
</reference>
<keyword evidence="1" id="KW-0812">Transmembrane</keyword>
<evidence type="ECO:0000313" key="3">
    <source>
        <dbReference type="Proteomes" id="UP000015455"/>
    </source>
</evidence>
<proteinExistence type="predicted"/>
<evidence type="ECO:0000256" key="1">
    <source>
        <dbReference type="SAM" id="Phobius"/>
    </source>
</evidence>
<keyword evidence="3" id="KW-1185">Reference proteome</keyword>
<name>S9ZMI6_9RHOO</name>
<dbReference type="AlphaFoldDB" id="S9ZMI6"/>
<accession>S9ZMI6</accession>
<evidence type="ECO:0000313" key="2">
    <source>
        <dbReference type="EMBL" id="EPZ14727.1"/>
    </source>
</evidence>